<evidence type="ECO:0000256" key="7">
    <source>
        <dbReference type="ARBA" id="ARBA00023177"/>
    </source>
</evidence>
<feature type="transmembrane region" description="Helical" evidence="8">
    <location>
        <begin position="307"/>
        <end position="326"/>
    </location>
</feature>
<dbReference type="GO" id="GO:0005886">
    <property type="term" value="C:plasma membrane"/>
    <property type="evidence" value="ECO:0007669"/>
    <property type="project" value="TreeGrafter"/>
</dbReference>
<keyword evidence="11" id="KW-1185">Reference proteome</keyword>
<feature type="transmembrane region" description="Helical" evidence="8">
    <location>
        <begin position="179"/>
        <end position="200"/>
    </location>
</feature>
<feature type="domain" description="Ammonium transporter AmtB-like" evidence="9">
    <location>
        <begin position="33"/>
        <end position="417"/>
    </location>
</feature>
<feature type="transmembrane region" description="Helical" evidence="8">
    <location>
        <begin position="338"/>
        <end position="356"/>
    </location>
</feature>
<evidence type="ECO:0000256" key="6">
    <source>
        <dbReference type="ARBA" id="ARBA00023136"/>
    </source>
</evidence>
<keyword evidence="5 8" id="KW-1133">Transmembrane helix</keyword>
<feature type="transmembrane region" description="Helical" evidence="8">
    <location>
        <begin position="376"/>
        <end position="396"/>
    </location>
</feature>
<accession>A0A8S1SD11</accession>
<evidence type="ECO:0000256" key="3">
    <source>
        <dbReference type="ARBA" id="ARBA00022448"/>
    </source>
</evidence>
<protein>
    <recommendedName>
        <fullName evidence="9">Ammonium transporter AmtB-like domain-containing protein</fullName>
    </recommendedName>
</protein>
<feature type="transmembrane region" description="Helical" evidence="8">
    <location>
        <begin position="64"/>
        <end position="82"/>
    </location>
</feature>
<gene>
    <name evidence="10" type="ORF">POCTA_138.1.T0080348</name>
</gene>
<dbReference type="PANTHER" id="PTHR11730:SF6">
    <property type="entry name" value="AMMONIUM TRANSPORTER"/>
    <property type="match status" value="1"/>
</dbReference>
<comment type="caution">
    <text evidence="10">The sequence shown here is derived from an EMBL/GenBank/DDBJ whole genome shotgun (WGS) entry which is preliminary data.</text>
</comment>
<feature type="transmembrane region" description="Helical" evidence="8">
    <location>
        <begin position="119"/>
        <end position="136"/>
    </location>
</feature>
<dbReference type="Pfam" id="PF00909">
    <property type="entry name" value="Ammonium_transp"/>
    <property type="match status" value="1"/>
</dbReference>
<feature type="transmembrane region" description="Helical" evidence="8">
    <location>
        <begin position="221"/>
        <end position="243"/>
    </location>
</feature>
<dbReference type="PANTHER" id="PTHR11730">
    <property type="entry name" value="AMMONIUM TRANSPORTER"/>
    <property type="match status" value="1"/>
</dbReference>
<dbReference type="GO" id="GO:0008519">
    <property type="term" value="F:ammonium channel activity"/>
    <property type="evidence" value="ECO:0007669"/>
    <property type="project" value="InterPro"/>
</dbReference>
<keyword evidence="6 8" id="KW-0472">Membrane</keyword>
<keyword evidence="7" id="KW-0924">Ammonia transport</keyword>
<reference evidence="10" key="1">
    <citation type="submission" date="2021-01" db="EMBL/GenBank/DDBJ databases">
        <authorList>
            <consortium name="Genoscope - CEA"/>
            <person name="William W."/>
        </authorList>
    </citation>
    <scope>NUCLEOTIDE SEQUENCE</scope>
</reference>
<evidence type="ECO:0000313" key="10">
    <source>
        <dbReference type="EMBL" id="CAD8137367.1"/>
    </source>
</evidence>
<evidence type="ECO:0000313" key="11">
    <source>
        <dbReference type="Proteomes" id="UP000683925"/>
    </source>
</evidence>
<organism evidence="10 11">
    <name type="scientific">Paramecium octaurelia</name>
    <dbReference type="NCBI Taxonomy" id="43137"/>
    <lineage>
        <taxon>Eukaryota</taxon>
        <taxon>Sar</taxon>
        <taxon>Alveolata</taxon>
        <taxon>Ciliophora</taxon>
        <taxon>Intramacronucleata</taxon>
        <taxon>Oligohymenophorea</taxon>
        <taxon>Peniculida</taxon>
        <taxon>Parameciidae</taxon>
        <taxon>Paramecium</taxon>
    </lineage>
</organism>
<evidence type="ECO:0000256" key="8">
    <source>
        <dbReference type="SAM" id="Phobius"/>
    </source>
</evidence>
<dbReference type="FunFam" id="1.10.3430.10:FF:000008">
    <property type="entry name" value="Ammonium transporter"/>
    <property type="match status" value="1"/>
</dbReference>
<evidence type="ECO:0000256" key="2">
    <source>
        <dbReference type="ARBA" id="ARBA00005887"/>
    </source>
</evidence>
<feature type="transmembrane region" description="Helical" evidence="8">
    <location>
        <begin position="143"/>
        <end position="167"/>
    </location>
</feature>
<feature type="transmembrane region" description="Helical" evidence="8">
    <location>
        <begin position="283"/>
        <end position="301"/>
    </location>
</feature>
<comment type="subcellular location">
    <subcellularLocation>
        <location evidence="1">Membrane</location>
        <topology evidence="1">Multi-pass membrane protein</topology>
    </subcellularLocation>
</comment>
<evidence type="ECO:0000256" key="1">
    <source>
        <dbReference type="ARBA" id="ARBA00004141"/>
    </source>
</evidence>
<keyword evidence="4 8" id="KW-0812">Transmembrane</keyword>
<feature type="transmembrane region" description="Helical" evidence="8">
    <location>
        <begin position="255"/>
        <end position="276"/>
    </location>
</feature>
<dbReference type="OrthoDB" id="534912at2759"/>
<dbReference type="GO" id="GO:0097272">
    <property type="term" value="P:ammonium homeostasis"/>
    <property type="evidence" value="ECO:0007669"/>
    <property type="project" value="TreeGrafter"/>
</dbReference>
<dbReference type="OMA" id="HFFGMSD"/>
<evidence type="ECO:0000259" key="9">
    <source>
        <dbReference type="Pfam" id="PF00909"/>
    </source>
</evidence>
<evidence type="ECO:0000256" key="4">
    <source>
        <dbReference type="ARBA" id="ARBA00022692"/>
    </source>
</evidence>
<proteinExistence type="inferred from homology"/>
<feature type="transmembrane region" description="Helical" evidence="8">
    <location>
        <begin position="33"/>
        <end position="52"/>
    </location>
</feature>
<comment type="similarity">
    <text evidence="2">Belongs to the ammonia transporter channel (TC 1.A.11.2) family.</text>
</comment>
<dbReference type="EMBL" id="CAJJDP010000007">
    <property type="protein sequence ID" value="CAD8137367.1"/>
    <property type="molecule type" value="Genomic_DNA"/>
</dbReference>
<name>A0A8S1SD11_PAROT</name>
<sequence>MGHLFRHQEGDAAPPPAVGNIPAPQASTIDYDWILISGFIIVLTQVGFAFIEAGSVRYKNSQSIVIKVILGLFLTILIWWLFGYGFSFGYDFQTNFMGGTKLGGYNWEATQFGNDYTNFVFRASGAAIAVSVLSGAAAERMTFLAWSILAIVYAGFIYAGLAHWTLASGWLTTLGYKDFSGAGVVFFAAGVAGLVVTVLLKPRRFRFDPNTTLQFQRHSPIYIAFGSILVFAGWLFYNGGIVAQGANSKYTQGLVAVNTLVAGATGGFFAFIIRYFQYETTSLVALSRGIVSALVAVSAATDDMKPWTAFIYGLLAAVFYSVLAKVIPKVHIDDPVEVVPVFLGNGFLGIFLSAFFDTKAGIIYGFGGKLLGMQLLGLLIIFVWVAFFVLITLLILKGFGVLRIDSETESVGIDKAQCLGEAIVFANQVDEAPLIQKTELVQLGNSQIGSGFRPGFR</sequence>
<dbReference type="AlphaFoldDB" id="A0A8S1SD11"/>
<dbReference type="Proteomes" id="UP000683925">
    <property type="component" value="Unassembled WGS sequence"/>
</dbReference>
<dbReference type="InterPro" id="IPR024041">
    <property type="entry name" value="NH4_transpt_AmtB-like_dom"/>
</dbReference>
<keyword evidence="3" id="KW-0813">Transport</keyword>
<evidence type="ECO:0000256" key="5">
    <source>
        <dbReference type="ARBA" id="ARBA00022989"/>
    </source>
</evidence>